<reference evidence="13" key="1">
    <citation type="submission" date="2023-06" db="EMBL/GenBank/DDBJ databases">
        <title>Phylogenetic Diversity of Rhizobium strains.</title>
        <authorList>
            <person name="Moura F.T."/>
            <person name="Helene L.C.F."/>
            <person name="Hungria M."/>
        </authorList>
    </citation>
    <scope>NUCLEOTIDE SEQUENCE</scope>
    <source>
        <strain evidence="13">CCGE526</strain>
    </source>
</reference>
<dbReference type="EMBL" id="JARFYM010000030">
    <property type="protein sequence ID" value="MDL2402452.1"/>
    <property type="molecule type" value="Genomic_DNA"/>
</dbReference>
<organism evidence="13 14">
    <name type="scientific">Rhizobium mayense</name>
    <dbReference type="NCBI Taxonomy" id="1312184"/>
    <lineage>
        <taxon>Bacteria</taxon>
        <taxon>Pseudomonadati</taxon>
        <taxon>Pseudomonadota</taxon>
        <taxon>Alphaproteobacteria</taxon>
        <taxon>Hyphomicrobiales</taxon>
        <taxon>Rhizobiaceae</taxon>
        <taxon>Rhizobium/Agrobacterium group</taxon>
        <taxon>Rhizobium</taxon>
    </lineage>
</organism>
<dbReference type="Gene3D" id="1.20.120.620">
    <property type="entry name" value="Backbone structure of the membrane domain of e. Coli histidine kinase receptor kdpd"/>
    <property type="match status" value="1"/>
</dbReference>
<evidence type="ECO:0000256" key="7">
    <source>
        <dbReference type="ARBA" id="ARBA00022840"/>
    </source>
</evidence>
<keyword evidence="14" id="KW-1185">Reference proteome</keyword>
<feature type="transmembrane region" description="Helical" evidence="11">
    <location>
        <begin position="149"/>
        <end position="168"/>
    </location>
</feature>
<evidence type="ECO:0000256" key="6">
    <source>
        <dbReference type="ARBA" id="ARBA00022777"/>
    </source>
</evidence>
<dbReference type="Pfam" id="PF13493">
    <property type="entry name" value="DUF4118"/>
    <property type="match status" value="1"/>
</dbReference>
<keyword evidence="6" id="KW-0418">Kinase</keyword>
<feature type="transmembrane region" description="Helical" evidence="11">
    <location>
        <begin position="102"/>
        <end position="129"/>
    </location>
</feature>
<comment type="subcellular location">
    <subcellularLocation>
        <location evidence="1">Membrane</location>
        <topology evidence="1">Multi-pass membrane protein</topology>
    </subcellularLocation>
</comment>
<evidence type="ECO:0000256" key="9">
    <source>
        <dbReference type="ARBA" id="ARBA00023012"/>
    </source>
</evidence>
<comment type="caution">
    <text evidence="13">The sequence shown here is derived from an EMBL/GenBank/DDBJ whole genome shotgun (WGS) entry which is preliminary data.</text>
</comment>
<dbReference type="InterPro" id="IPR025201">
    <property type="entry name" value="KdpD_TM"/>
</dbReference>
<evidence type="ECO:0000256" key="2">
    <source>
        <dbReference type="ARBA" id="ARBA00022553"/>
    </source>
</evidence>
<sequence length="314" mass="34000">MVLAPNAAPLYNVYKSHIVSPWNSNPRQATSIYEEDLFMSLDKDIDQRKHGVAANATPARDLSLSDLPSVIQYLASPIMVLLATAVAAGFERYETIPNLSLIYVLPVVISSVAFGLGPALFSALLGALAYNFFFTEPRFSLAVADTANIWAIALLFIVGCVTSTIVSTKRRDKAELDRFRLHQNKLQTYGRQMIAATSAEEATSLTRSVLASIFQAPVAVIFAESDEIKVGGGTNLTQVEIDAAKTAFESNASVAGGVYPFDKSRFDFWPARTTSDRTIVIGVAFDPERRPSNPDGIIEIVALMLGATIGRCEA</sequence>
<dbReference type="PANTHER" id="PTHR45569">
    <property type="entry name" value="SENSOR PROTEIN KDPD"/>
    <property type="match status" value="1"/>
</dbReference>
<keyword evidence="8 11" id="KW-1133">Transmembrane helix</keyword>
<dbReference type="Proteomes" id="UP001172645">
    <property type="component" value="Unassembled WGS sequence"/>
</dbReference>
<evidence type="ECO:0000313" key="14">
    <source>
        <dbReference type="Proteomes" id="UP001172645"/>
    </source>
</evidence>
<dbReference type="InterPro" id="IPR038318">
    <property type="entry name" value="KdpD_sf"/>
</dbReference>
<keyword evidence="4 11" id="KW-0812">Transmembrane</keyword>
<keyword evidence="10 11" id="KW-0472">Membrane</keyword>
<evidence type="ECO:0000256" key="3">
    <source>
        <dbReference type="ARBA" id="ARBA00022679"/>
    </source>
</evidence>
<evidence type="ECO:0000256" key="8">
    <source>
        <dbReference type="ARBA" id="ARBA00022989"/>
    </source>
</evidence>
<protein>
    <submittedName>
        <fullName evidence="13">DUF4118 domain-containing protein</fullName>
    </submittedName>
</protein>
<evidence type="ECO:0000256" key="11">
    <source>
        <dbReference type="SAM" id="Phobius"/>
    </source>
</evidence>
<evidence type="ECO:0000313" key="13">
    <source>
        <dbReference type="EMBL" id="MDL2402452.1"/>
    </source>
</evidence>
<dbReference type="PANTHER" id="PTHR45569:SF1">
    <property type="entry name" value="SENSOR PROTEIN KDPD"/>
    <property type="match status" value="1"/>
</dbReference>
<keyword evidence="7" id="KW-0067">ATP-binding</keyword>
<gene>
    <name evidence="13" type="ORF">PY649_26510</name>
</gene>
<dbReference type="RefSeq" id="WP_285871844.1">
    <property type="nucleotide sequence ID" value="NZ_JARFYM010000030.1"/>
</dbReference>
<evidence type="ECO:0000256" key="5">
    <source>
        <dbReference type="ARBA" id="ARBA00022741"/>
    </source>
</evidence>
<keyword evidence="5" id="KW-0547">Nucleotide-binding</keyword>
<keyword evidence="3" id="KW-0808">Transferase</keyword>
<feature type="transmembrane region" description="Helical" evidence="11">
    <location>
        <begin position="70"/>
        <end position="90"/>
    </location>
</feature>
<evidence type="ECO:0000256" key="1">
    <source>
        <dbReference type="ARBA" id="ARBA00004141"/>
    </source>
</evidence>
<proteinExistence type="predicted"/>
<evidence type="ECO:0000259" key="12">
    <source>
        <dbReference type="Pfam" id="PF13493"/>
    </source>
</evidence>
<evidence type="ECO:0000256" key="10">
    <source>
        <dbReference type="ARBA" id="ARBA00023136"/>
    </source>
</evidence>
<feature type="domain" description="Sensor protein KdpD transmembrane" evidence="12">
    <location>
        <begin position="73"/>
        <end position="175"/>
    </location>
</feature>
<accession>A0ABT7K2P1</accession>
<dbReference type="InterPro" id="IPR052023">
    <property type="entry name" value="Histidine_kinase_KdpD"/>
</dbReference>
<evidence type="ECO:0000256" key="4">
    <source>
        <dbReference type="ARBA" id="ARBA00022692"/>
    </source>
</evidence>
<keyword evidence="9" id="KW-0902">Two-component regulatory system</keyword>
<name>A0ABT7K2P1_9HYPH</name>
<keyword evidence="2" id="KW-0597">Phosphoprotein</keyword>